<reference evidence="6" key="1">
    <citation type="submission" date="2022-12" db="EMBL/GenBank/DDBJ databases">
        <authorList>
            <person name="Petersen C."/>
        </authorList>
    </citation>
    <scope>NUCLEOTIDE SEQUENCE</scope>
    <source>
        <strain evidence="6">IBT 21472</strain>
    </source>
</reference>
<dbReference type="Proteomes" id="UP001147746">
    <property type="component" value="Unassembled WGS sequence"/>
</dbReference>
<dbReference type="PANTHER" id="PTHR43712:SF1">
    <property type="entry name" value="HYPOTHETICAL O-METHYLTRANSFERASE (EUROFUNG)-RELATED"/>
    <property type="match status" value="1"/>
</dbReference>
<dbReference type="PIRSF" id="PIRSF005739">
    <property type="entry name" value="O-mtase"/>
    <property type="match status" value="1"/>
</dbReference>
<dbReference type="Gene3D" id="3.40.50.150">
    <property type="entry name" value="Vaccinia Virus protein VP39"/>
    <property type="match status" value="1"/>
</dbReference>
<keyword evidence="1" id="KW-0489">Methyltransferase</keyword>
<accession>A0A9W9U2W3</accession>
<keyword evidence="3" id="KW-0949">S-adenosyl-L-methionine</keyword>
<dbReference type="PROSITE" id="PS51683">
    <property type="entry name" value="SAM_OMT_II"/>
    <property type="match status" value="1"/>
</dbReference>
<protein>
    <recommendedName>
        <fullName evidence="5">O-methyltransferase C-terminal domain-containing protein</fullName>
    </recommendedName>
</protein>
<evidence type="ECO:0000256" key="4">
    <source>
        <dbReference type="PIRSR" id="PIRSR005739-1"/>
    </source>
</evidence>
<evidence type="ECO:0000256" key="2">
    <source>
        <dbReference type="ARBA" id="ARBA00022679"/>
    </source>
</evidence>
<dbReference type="GO" id="GO:0008171">
    <property type="term" value="F:O-methyltransferase activity"/>
    <property type="evidence" value="ECO:0007669"/>
    <property type="project" value="InterPro"/>
</dbReference>
<dbReference type="SUPFAM" id="SSF53335">
    <property type="entry name" value="S-adenosyl-L-methionine-dependent methyltransferases"/>
    <property type="match status" value="1"/>
</dbReference>
<name>A0A9W9U2W3_9EURO</name>
<evidence type="ECO:0000256" key="3">
    <source>
        <dbReference type="ARBA" id="ARBA00022691"/>
    </source>
</evidence>
<evidence type="ECO:0000256" key="1">
    <source>
        <dbReference type="ARBA" id="ARBA00022603"/>
    </source>
</evidence>
<dbReference type="Pfam" id="PF00891">
    <property type="entry name" value="Methyltransf_2"/>
    <property type="match status" value="1"/>
</dbReference>
<evidence type="ECO:0000313" key="7">
    <source>
        <dbReference type="Proteomes" id="UP001147746"/>
    </source>
</evidence>
<gene>
    <name evidence="6" type="ORF">N7476_007271</name>
</gene>
<sequence>MDAFFAQAKALIDAADETGPRILRYLASNGIIKETEKDTFTSSNITETFTNTGFQGGIYHYHDSIGPAITALPDFLKENNYQDIKDVVQTPLQKAWNTDLPAFLWVQTKPDNFAHFNQFMVVQRLGMPTWLDVYPYQEKADGLKPEQPFFVDLGGGLGHQSIALREKLPGLPNRIILQDIPTTLAHAIKHPGVEIAVQDFFQPQAIKGAKIYYMRNIIHDYPEDKAIVILKNTITALAPDSVILIDDMVIPNSGAHWQATQIDLIMMTSLASLERTKEQWYELLEKAGLKFNRIYTYTSSLQDSIIECVPY</sequence>
<organism evidence="6 7">
    <name type="scientific">Penicillium atrosanguineum</name>
    <dbReference type="NCBI Taxonomy" id="1132637"/>
    <lineage>
        <taxon>Eukaryota</taxon>
        <taxon>Fungi</taxon>
        <taxon>Dikarya</taxon>
        <taxon>Ascomycota</taxon>
        <taxon>Pezizomycotina</taxon>
        <taxon>Eurotiomycetes</taxon>
        <taxon>Eurotiomycetidae</taxon>
        <taxon>Eurotiales</taxon>
        <taxon>Aspergillaceae</taxon>
        <taxon>Penicillium</taxon>
    </lineage>
</organism>
<evidence type="ECO:0000259" key="5">
    <source>
        <dbReference type="Pfam" id="PF00891"/>
    </source>
</evidence>
<reference evidence="6" key="2">
    <citation type="journal article" date="2023" name="IMA Fungus">
        <title>Comparative genomic study of the Penicillium genus elucidates a diverse pangenome and 15 lateral gene transfer events.</title>
        <authorList>
            <person name="Petersen C."/>
            <person name="Sorensen T."/>
            <person name="Nielsen M.R."/>
            <person name="Sondergaard T.E."/>
            <person name="Sorensen J.L."/>
            <person name="Fitzpatrick D.A."/>
            <person name="Frisvad J.C."/>
            <person name="Nielsen K.L."/>
        </authorList>
    </citation>
    <scope>NUCLEOTIDE SEQUENCE</scope>
    <source>
        <strain evidence="6">IBT 21472</strain>
    </source>
</reference>
<dbReference type="InterPro" id="IPR001077">
    <property type="entry name" value="COMT_C"/>
</dbReference>
<evidence type="ECO:0000313" key="6">
    <source>
        <dbReference type="EMBL" id="KAJ5311411.1"/>
    </source>
</evidence>
<comment type="caution">
    <text evidence="6">The sequence shown here is derived from an EMBL/GenBank/DDBJ whole genome shotgun (WGS) entry which is preliminary data.</text>
</comment>
<feature type="domain" description="O-methyltransferase C-terminal" evidence="5">
    <location>
        <begin position="149"/>
        <end position="289"/>
    </location>
</feature>
<dbReference type="EMBL" id="JAPZBO010000007">
    <property type="protein sequence ID" value="KAJ5311411.1"/>
    <property type="molecule type" value="Genomic_DNA"/>
</dbReference>
<dbReference type="InterPro" id="IPR029063">
    <property type="entry name" value="SAM-dependent_MTases_sf"/>
</dbReference>
<dbReference type="InterPro" id="IPR016461">
    <property type="entry name" value="COMT-like"/>
</dbReference>
<dbReference type="GO" id="GO:0044550">
    <property type="term" value="P:secondary metabolite biosynthetic process"/>
    <property type="evidence" value="ECO:0007669"/>
    <property type="project" value="UniProtKB-ARBA"/>
</dbReference>
<dbReference type="PANTHER" id="PTHR43712">
    <property type="entry name" value="PUTATIVE (AFU_ORTHOLOGUE AFUA_4G14580)-RELATED"/>
    <property type="match status" value="1"/>
</dbReference>
<dbReference type="GO" id="GO:0032259">
    <property type="term" value="P:methylation"/>
    <property type="evidence" value="ECO:0007669"/>
    <property type="project" value="UniProtKB-KW"/>
</dbReference>
<feature type="active site" description="Proton acceptor" evidence="4">
    <location>
        <position position="219"/>
    </location>
</feature>
<dbReference type="AlphaFoldDB" id="A0A9W9U2W3"/>
<proteinExistence type="predicted"/>
<keyword evidence="2" id="KW-0808">Transferase</keyword>
<keyword evidence="7" id="KW-1185">Reference proteome</keyword>